<keyword evidence="1" id="KW-0732">Signal</keyword>
<dbReference type="InterPro" id="IPR018946">
    <property type="entry name" value="PhoD-like_MPP"/>
</dbReference>
<evidence type="ECO:0000313" key="4">
    <source>
        <dbReference type="Proteomes" id="UP001205566"/>
    </source>
</evidence>
<dbReference type="Pfam" id="PF09423">
    <property type="entry name" value="PhoD"/>
    <property type="match status" value="1"/>
</dbReference>
<dbReference type="EMBL" id="JACASI010000045">
    <property type="protein sequence ID" value="MCQ3831035.1"/>
    <property type="molecule type" value="Genomic_DNA"/>
</dbReference>
<sequence>MKRRSFLKLGSGAALAPALSPSLAVAMAAARPKLVETMPLGNLPHGTQHWLGGHFWGNRLQDWQCHNGRLECLQGDKTFEVRTASILTRELTDTHKAGRIRARVGLLTPDAKGFCGFLLGVGAGALDYRGAALAQRAGGTNGGFMAVLDESGNLGFRDFSDQDNSMGFTRLEREGSVSIAEVGQREILLDCHIDPVADGRFDVRLVASDAKSGEEFGFAVRTEVPAAQLTGGIMLVSSPPTNAAGARWWFADIETGGEKIAEHPQRQLGQVMGCMHSLNCSNDQAAMKLSAQFMPVDLTVTSSAILEYRAGGTKQWQSGPERPIEDGYIAAFRIAGWDASKDHEYRVRFADSETTLYSGTITRDPGQSRPLKIALYSCIIPTAKSLDETVYKKHIPEERILGRYTEDSIFFPHNTLVSHCDSHQPDLYVFAGDQYYETYPTRYGRDTPQAKLDTLYRWYLWYWTFRESVRNRPSIVLVDDHDVLQGNLWGNKGDATGGPREEDGGFKHDIELVKMVYRIQSSHTPDAYDPTPIRHGIPVTYAHFVYGGTSFAMVEDRKFKSAPDYEADRLTVTGELLGQRQEQFLQDWAQMDPGLPKICLTASIWGSPQTDEEGKGLVDYDANCYPPDGRTRAVKLVEDAKALVLAGDQHLGLVARQYSGAFPVGDENAGALFFSGPASAAFWQRWFEGFGKLEGRYGDDPNTGNFTDPFGNNMRVLAAANPKITHAEFSDDNTTWGKFVSDRNLKSEGYGIAVVDHSEGQYRLECWPWDANPARDRQFAGWPQVHPIESLSRREASG</sequence>
<dbReference type="Gene3D" id="3.60.21.70">
    <property type="entry name" value="PhoD-like phosphatase"/>
    <property type="match status" value="1"/>
</dbReference>
<comment type="caution">
    <text evidence="3">The sequence shown here is derived from an EMBL/GenBank/DDBJ whole genome shotgun (WGS) entry which is preliminary data.</text>
</comment>
<protein>
    <recommendedName>
        <fullName evidence="2">PhoD-like phosphatase metallophosphatase domain-containing protein</fullName>
    </recommendedName>
</protein>
<feature type="chain" id="PRO_5045798965" description="PhoD-like phosphatase metallophosphatase domain-containing protein" evidence="1">
    <location>
        <begin position="27"/>
        <end position="798"/>
    </location>
</feature>
<dbReference type="InterPro" id="IPR006311">
    <property type="entry name" value="TAT_signal"/>
</dbReference>
<evidence type="ECO:0000256" key="1">
    <source>
        <dbReference type="SAM" id="SignalP"/>
    </source>
</evidence>
<name>A0ABT1P4K6_9GAMM</name>
<accession>A0ABT1P4K6</accession>
<gene>
    <name evidence="3" type="ORF">HXX02_16465</name>
</gene>
<reference evidence="3" key="1">
    <citation type="thesis" date="2020" institute="Technische Universitat Dresden" country="Dresden, Germany">
        <title>The Agarolytic System of Microbulbifer elongatus PORT2, Isolated from Batu Karas, Pangandaran West Java Indonesia.</title>
        <authorList>
            <person name="Anggraeni S.R."/>
        </authorList>
    </citation>
    <scope>NUCLEOTIDE SEQUENCE</scope>
    <source>
        <strain evidence="3">PORT2</strain>
    </source>
</reference>
<dbReference type="InterPro" id="IPR038607">
    <property type="entry name" value="PhoD-like_sf"/>
</dbReference>
<organism evidence="3 4">
    <name type="scientific">Microbulbifer elongatus</name>
    <dbReference type="NCBI Taxonomy" id="86173"/>
    <lineage>
        <taxon>Bacteria</taxon>
        <taxon>Pseudomonadati</taxon>
        <taxon>Pseudomonadota</taxon>
        <taxon>Gammaproteobacteria</taxon>
        <taxon>Cellvibrionales</taxon>
        <taxon>Microbulbiferaceae</taxon>
        <taxon>Microbulbifer</taxon>
    </lineage>
</organism>
<feature type="domain" description="PhoD-like phosphatase metallophosphatase" evidence="2">
    <location>
        <begin position="417"/>
        <end position="679"/>
    </location>
</feature>
<dbReference type="SUPFAM" id="SSF56300">
    <property type="entry name" value="Metallo-dependent phosphatases"/>
    <property type="match status" value="1"/>
</dbReference>
<dbReference type="InterPro" id="IPR052900">
    <property type="entry name" value="Phospholipid_Metab_Enz"/>
</dbReference>
<dbReference type="PANTHER" id="PTHR43606:SF2">
    <property type="entry name" value="ALKALINE PHOSPHATASE FAMILY PROTEIN (AFU_ORTHOLOGUE AFUA_5G03860)"/>
    <property type="match status" value="1"/>
</dbReference>
<evidence type="ECO:0000313" key="3">
    <source>
        <dbReference type="EMBL" id="MCQ3831035.1"/>
    </source>
</evidence>
<dbReference type="RefSeq" id="WP_255875956.1">
    <property type="nucleotide sequence ID" value="NZ_JACASI010000045.1"/>
</dbReference>
<keyword evidence="4" id="KW-1185">Reference proteome</keyword>
<dbReference type="PANTHER" id="PTHR43606">
    <property type="entry name" value="PHOSPHATASE, PUTATIVE (AFU_ORTHOLOGUE AFUA_6G08710)-RELATED"/>
    <property type="match status" value="1"/>
</dbReference>
<evidence type="ECO:0000259" key="2">
    <source>
        <dbReference type="Pfam" id="PF09423"/>
    </source>
</evidence>
<feature type="signal peptide" evidence="1">
    <location>
        <begin position="1"/>
        <end position="26"/>
    </location>
</feature>
<proteinExistence type="predicted"/>
<dbReference type="PROSITE" id="PS51318">
    <property type="entry name" value="TAT"/>
    <property type="match status" value="1"/>
</dbReference>
<dbReference type="InterPro" id="IPR029052">
    <property type="entry name" value="Metallo-depent_PP-like"/>
</dbReference>
<dbReference type="Proteomes" id="UP001205566">
    <property type="component" value="Unassembled WGS sequence"/>
</dbReference>